<keyword evidence="4" id="KW-0521">NADP</keyword>
<protein>
    <submittedName>
        <fullName evidence="6">NAD(P)/FAD-dependent oxidoreductase</fullName>
    </submittedName>
</protein>
<evidence type="ECO:0000256" key="5">
    <source>
        <dbReference type="ARBA" id="ARBA00023002"/>
    </source>
</evidence>
<dbReference type="InterPro" id="IPR036188">
    <property type="entry name" value="FAD/NAD-bd_sf"/>
</dbReference>
<reference evidence="6 7" key="1">
    <citation type="submission" date="2018-07" db="EMBL/GenBank/DDBJ databases">
        <title>Pseudomonas laoshanensis sp. nov., isolated from soil.</title>
        <authorList>
            <person name="Sun J."/>
            <person name="Yu L."/>
            <person name="Wang M."/>
            <person name="Zhang C."/>
        </authorList>
    </citation>
    <scope>NUCLEOTIDE SEQUENCE [LARGE SCALE GENOMIC DNA]</scope>
    <source>
        <strain evidence="6 7">Y22</strain>
    </source>
</reference>
<evidence type="ECO:0000256" key="2">
    <source>
        <dbReference type="ARBA" id="ARBA00022630"/>
    </source>
</evidence>
<keyword evidence="7" id="KW-1185">Reference proteome</keyword>
<dbReference type="RefSeq" id="WP_149332955.1">
    <property type="nucleotide sequence ID" value="NZ_QOVF01000003.1"/>
</dbReference>
<keyword evidence="3" id="KW-0274">FAD</keyword>
<gene>
    <name evidence="6" type="ORF">DT594_12445</name>
</gene>
<proteinExistence type="inferred from homology"/>
<dbReference type="GO" id="GO:0050660">
    <property type="term" value="F:flavin adenine dinucleotide binding"/>
    <property type="evidence" value="ECO:0007669"/>
    <property type="project" value="InterPro"/>
</dbReference>
<comment type="similarity">
    <text evidence="1">Belongs to the FMO family.</text>
</comment>
<dbReference type="GO" id="GO:0004499">
    <property type="term" value="F:N,N-dimethylaniline monooxygenase activity"/>
    <property type="evidence" value="ECO:0007669"/>
    <property type="project" value="InterPro"/>
</dbReference>
<organism evidence="6 7">
    <name type="scientific">Halopseudomonas laoshanensis</name>
    <dbReference type="NCBI Taxonomy" id="2268758"/>
    <lineage>
        <taxon>Bacteria</taxon>
        <taxon>Pseudomonadati</taxon>
        <taxon>Pseudomonadota</taxon>
        <taxon>Gammaproteobacteria</taxon>
        <taxon>Pseudomonadales</taxon>
        <taxon>Pseudomonadaceae</taxon>
        <taxon>Halopseudomonas</taxon>
    </lineage>
</organism>
<keyword evidence="2" id="KW-0285">Flavoprotein</keyword>
<name>A0A7V7GST0_9GAMM</name>
<evidence type="ECO:0000313" key="7">
    <source>
        <dbReference type="Proteomes" id="UP000463138"/>
    </source>
</evidence>
<comment type="caution">
    <text evidence="6">The sequence shown here is derived from an EMBL/GenBank/DDBJ whole genome shotgun (WGS) entry which is preliminary data.</text>
</comment>
<dbReference type="InterPro" id="IPR050346">
    <property type="entry name" value="FMO-like"/>
</dbReference>
<keyword evidence="5" id="KW-0560">Oxidoreductase</keyword>
<sequence length="442" mass="49486">MYAVIGAGPMGLAAARNLQKQGIAFTGLELHNDVGGLWDIDNPHSTMYDTAHLISSKRMTEFSEFPMRDSVAFYPHHSELRQYFRDFAEHFNLKNHYEFATRVISMEPEGSGWRLVSECNGEQQSRLFDGVLIANGTLHTPNIPKLPGEFAGKLMHSSEYRSPSVFQGKRVLIVGCGNSGADIAVDAVHHAASVDISLRRGYYFLPKFLKGRPIDTLGGKLKLPRPLKQRMDAAMIRMVIGKPSDYGLPNPDYRMYESHPVVNSLVLHHLGHGDIKPRRDIQQIDGHTVTFTDGESADYDLILMATGYLLDYPFIDRQQLNWPAGHDAPQLYMNVFHPQYDNLFMMGMIEAAGLGWEGRNQQAKLVALYIREHQQGSAAAKAFKQIKQERAGVNLDGGYEYIKLARMAYYVNKDAYLQALKTHIDELEAPPAEPAAAKAAHA</sequence>
<evidence type="ECO:0000313" key="6">
    <source>
        <dbReference type="EMBL" id="KAA0694114.1"/>
    </source>
</evidence>
<dbReference type="PRINTS" id="PR00370">
    <property type="entry name" value="FMOXYGENASE"/>
</dbReference>
<dbReference type="InterPro" id="IPR000960">
    <property type="entry name" value="Flavin_mOase"/>
</dbReference>
<dbReference type="EMBL" id="QOVF01000003">
    <property type="protein sequence ID" value="KAA0694114.1"/>
    <property type="molecule type" value="Genomic_DNA"/>
</dbReference>
<dbReference type="PANTHER" id="PTHR23023">
    <property type="entry name" value="DIMETHYLANILINE MONOOXYGENASE"/>
    <property type="match status" value="1"/>
</dbReference>
<evidence type="ECO:0000256" key="4">
    <source>
        <dbReference type="ARBA" id="ARBA00022857"/>
    </source>
</evidence>
<accession>A0A7V7GST0</accession>
<dbReference type="OrthoDB" id="9790219at2"/>
<dbReference type="Proteomes" id="UP000463138">
    <property type="component" value="Unassembled WGS sequence"/>
</dbReference>
<dbReference type="AlphaFoldDB" id="A0A7V7GST0"/>
<dbReference type="SUPFAM" id="SSF51905">
    <property type="entry name" value="FAD/NAD(P)-binding domain"/>
    <property type="match status" value="2"/>
</dbReference>
<dbReference type="Gene3D" id="3.50.50.60">
    <property type="entry name" value="FAD/NAD(P)-binding domain"/>
    <property type="match status" value="1"/>
</dbReference>
<dbReference type="InterPro" id="IPR020946">
    <property type="entry name" value="Flavin_mOase-like"/>
</dbReference>
<dbReference type="GO" id="GO:0050661">
    <property type="term" value="F:NADP binding"/>
    <property type="evidence" value="ECO:0007669"/>
    <property type="project" value="InterPro"/>
</dbReference>
<evidence type="ECO:0000256" key="3">
    <source>
        <dbReference type="ARBA" id="ARBA00022827"/>
    </source>
</evidence>
<evidence type="ECO:0000256" key="1">
    <source>
        <dbReference type="ARBA" id="ARBA00009183"/>
    </source>
</evidence>
<dbReference type="Pfam" id="PF00743">
    <property type="entry name" value="FMO-like"/>
    <property type="match status" value="1"/>
</dbReference>
<dbReference type="PIRSF" id="PIRSF000332">
    <property type="entry name" value="FMO"/>
    <property type="match status" value="1"/>
</dbReference>